<dbReference type="PRINTS" id="PR00455">
    <property type="entry name" value="HTHTETR"/>
</dbReference>
<dbReference type="SUPFAM" id="SSF46689">
    <property type="entry name" value="Homeodomain-like"/>
    <property type="match status" value="1"/>
</dbReference>
<sequence>MKKSDAYHHGNLRLALLDAARELMEDSGIESLTLREVARRAGVSPSAPYHHFKDKADLIRELVSHGFQCLDRASHEAIRGKMIPQEKLQAIGVTYVMYAVQHPAEFRLMFRPEMGSPLEDENPTCTPVFRVLLQVIDEFQFVWRDRNTAAISVWSLVHGLASLLVDGPLHSMTADLETVHALAVQVTSAIDLADSKFKGETIKSS</sequence>
<keyword evidence="3" id="KW-0804">Transcription</keyword>
<keyword evidence="2 4" id="KW-0238">DNA-binding</keyword>
<proteinExistence type="predicted"/>
<keyword evidence="7" id="KW-1185">Reference proteome</keyword>
<dbReference type="STRING" id="1188229.GlitD10_0131"/>
<dbReference type="SUPFAM" id="SSF48498">
    <property type="entry name" value="Tetracyclin repressor-like, C-terminal domain"/>
    <property type="match status" value="1"/>
</dbReference>
<dbReference type="InterPro" id="IPR025996">
    <property type="entry name" value="MT1864/Rv1816-like_C"/>
</dbReference>
<protein>
    <submittedName>
        <fullName evidence="6">Transcriptional regulator</fullName>
    </submittedName>
</protein>
<dbReference type="InterPro" id="IPR036271">
    <property type="entry name" value="Tet_transcr_reg_TetR-rel_C_sf"/>
</dbReference>
<dbReference type="Gene3D" id="1.10.357.10">
    <property type="entry name" value="Tetracycline Repressor, domain 2"/>
    <property type="match status" value="1"/>
</dbReference>
<evidence type="ECO:0000256" key="3">
    <source>
        <dbReference type="ARBA" id="ARBA00023163"/>
    </source>
</evidence>
<dbReference type="InterPro" id="IPR009057">
    <property type="entry name" value="Homeodomain-like_sf"/>
</dbReference>
<dbReference type="EMBL" id="CP017675">
    <property type="protein sequence ID" value="APB32432.1"/>
    <property type="molecule type" value="Genomic_DNA"/>
</dbReference>
<dbReference type="Proteomes" id="UP000180235">
    <property type="component" value="Chromosome"/>
</dbReference>
<dbReference type="InterPro" id="IPR050109">
    <property type="entry name" value="HTH-type_TetR-like_transc_reg"/>
</dbReference>
<dbReference type="PROSITE" id="PS50977">
    <property type="entry name" value="HTH_TETR_2"/>
    <property type="match status" value="1"/>
</dbReference>
<dbReference type="GO" id="GO:0000976">
    <property type="term" value="F:transcription cis-regulatory region binding"/>
    <property type="evidence" value="ECO:0007669"/>
    <property type="project" value="TreeGrafter"/>
</dbReference>
<organism evidence="6 7">
    <name type="scientific">Gloeomargarita lithophora Alchichica-D10</name>
    <dbReference type="NCBI Taxonomy" id="1188229"/>
    <lineage>
        <taxon>Bacteria</taxon>
        <taxon>Bacillati</taxon>
        <taxon>Cyanobacteriota</taxon>
        <taxon>Cyanophyceae</taxon>
        <taxon>Gloeomargaritales</taxon>
        <taxon>Gloeomargaritaceae</taxon>
        <taxon>Gloeomargarita</taxon>
    </lineage>
</organism>
<evidence type="ECO:0000256" key="2">
    <source>
        <dbReference type="ARBA" id="ARBA00023125"/>
    </source>
</evidence>
<evidence type="ECO:0000256" key="1">
    <source>
        <dbReference type="ARBA" id="ARBA00023015"/>
    </source>
</evidence>
<evidence type="ECO:0000313" key="7">
    <source>
        <dbReference type="Proteomes" id="UP000180235"/>
    </source>
</evidence>
<name>A0A1J0A920_9CYAN</name>
<feature type="DNA-binding region" description="H-T-H motif" evidence="4">
    <location>
        <begin position="33"/>
        <end position="52"/>
    </location>
</feature>
<dbReference type="PANTHER" id="PTHR30055:SF234">
    <property type="entry name" value="HTH-TYPE TRANSCRIPTIONAL REGULATOR BETI"/>
    <property type="match status" value="1"/>
</dbReference>
<dbReference type="KEGG" id="glt:GlitD10_0131"/>
<evidence type="ECO:0000313" key="6">
    <source>
        <dbReference type="EMBL" id="APB32432.1"/>
    </source>
</evidence>
<accession>A0A1J0A920</accession>
<dbReference type="GO" id="GO:0003700">
    <property type="term" value="F:DNA-binding transcription factor activity"/>
    <property type="evidence" value="ECO:0007669"/>
    <property type="project" value="TreeGrafter"/>
</dbReference>
<dbReference type="AlphaFoldDB" id="A0A1J0A920"/>
<evidence type="ECO:0000256" key="4">
    <source>
        <dbReference type="PROSITE-ProRule" id="PRU00335"/>
    </source>
</evidence>
<dbReference type="Pfam" id="PF00440">
    <property type="entry name" value="TetR_N"/>
    <property type="match status" value="1"/>
</dbReference>
<keyword evidence="1" id="KW-0805">Transcription regulation</keyword>
<dbReference type="PANTHER" id="PTHR30055">
    <property type="entry name" value="HTH-TYPE TRANSCRIPTIONAL REGULATOR RUTR"/>
    <property type="match status" value="1"/>
</dbReference>
<evidence type="ECO:0000259" key="5">
    <source>
        <dbReference type="PROSITE" id="PS50977"/>
    </source>
</evidence>
<dbReference type="InterPro" id="IPR001647">
    <property type="entry name" value="HTH_TetR"/>
</dbReference>
<feature type="domain" description="HTH tetR-type" evidence="5">
    <location>
        <begin position="10"/>
        <end position="70"/>
    </location>
</feature>
<gene>
    <name evidence="6" type="ORF">GlitD10_0131</name>
</gene>
<reference evidence="6 7" key="1">
    <citation type="submission" date="2016-10" db="EMBL/GenBank/DDBJ databases">
        <title>Description of Gloeomargarita lithophora gen. nov., sp. nov., a thylakoid-bearing basal-branching cyanobacterium with intracellular carbonates, and proposal for Gloeomargaritales ord. nov.</title>
        <authorList>
            <person name="Moreira D."/>
            <person name="Tavera R."/>
            <person name="Benzerara K."/>
            <person name="Skouri-Panet F."/>
            <person name="Couradeau E."/>
            <person name="Gerard E."/>
            <person name="Loussert C."/>
            <person name="Novelo E."/>
            <person name="Zivanovic Y."/>
            <person name="Lopez-Garcia P."/>
        </authorList>
    </citation>
    <scope>NUCLEOTIDE SEQUENCE [LARGE SCALE GENOMIC DNA]</scope>
    <source>
        <strain evidence="6 7">D10</strain>
    </source>
</reference>
<dbReference type="Pfam" id="PF13305">
    <property type="entry name" value="TetR_C_33"/>
    <property type="match status" value="1"/>
</dbReference>